<evidence type="ECO:0000256" key="1">
    <source>
        <dbReference type="SAM" id="MobiDB-lite"/>
    </source>
</evidence>
<feature type="compositionally biased region" description="Basic and acidic residues" evidence="1">
    <location>
        <begin position="26"/>
        <end position="37"/>
    </location>
</feature>
<protein>
    <submittedName>
        <fullName evidence="2">Uncharacterized protein</fullName>
    </submittedName>
</protein>
<dbReference type="AlphaFoldDB" id="A0A9P4UI26"/>
<sequence length="401" mass="43978">MNEPTRSPDSKRASDSELGSSPSPDQLRKNLFVERPDGSPGTSRTKQSQAPPGQSVHGADPKLAEVFQMSLGHTDDLFVPQTRASADLSANFPYQSRPLFPGLDERAAELLRGFGGHVERYGDKGAEEPGQEHTQGTHEQMRGILRQAYENVLPYGLGTPALADALHQNISDAQGTWFKREVAPHEILDARIFFETQTVQDWNANRLGEGVPQDRSMDVPDKDSSFPLRWAALERGLKVRLQRPTSALAAPERSKPRVHVRSASANIPATQVSTRPGVPRSSSAQLQDVASSLSPIMPRTGPVVQDTRKRPILPRPGPAIQYTRGRPILPQPGSAIQESRERKGIKRGPNTQQWDLLEHAPSANIPFPASGTQANVTAVELLVFFPRCFKNPGCQYQANPI</sequence>
<evidence type="ECO:0000313" key="3">
    <source>
        <dbReference type="Proteomes" id="UP000799764"/>
    </source>
</evidence>
<comment type="caution">
    <text evidence="2">The sequence shown here is derived from an EMBL/GenBank/DDBJ whole genome shotgun (WGS) entry which is preliminary data.</text>
</comment>
<proteinExistence type="predicted"/>
<feature type="compositionally biased region" description="Polar residues" evidence="1">
    <location>
        <begin position="40"/>
        <end position="52"/>
    </location>
</feature>
<keyword evidence="3" id="KW-1185">Reference proteome</keyword>
<evidence type="ECO:0000313" key="2">
    <source>
        <dbReference type="EMBL" id="KAF2450188.1"/>
    </source>
</evidence>
<organism evidence="2 3">
    <name type="scientific">Karstenula rhodostoma CBS 690.94</name>
    <dbReference type="NCBI Taxonomy" id="1392251"/>
    <lineage>
        <taxon>Eukaryota</taxon>
        <taxon>Fungi</taxon>
        <taxon>Dikarya</taxon>
        <taxon>Ascomycota</taxon>
        <taxon>Pezizomycotina</taxon>
        <taxon>Dothideomycetes</taxon>
        <taxon>Pleosporomycetidae</taxon>
        <taxon>Pleosporales</taxon>
        <taxon>Massarineae</taxon>
        <taxon>Didymosphaeriaceae</taxon>
        <taxon>Karstenula</taxon>
    </lineage>
</organism>
<reference evidence="2" key="1">
    <citation type="journal article" date="2020" name="Stud. Mycol.">
        <title>101 Dothideomycetes genomes: a test case for predicting lifestyles and emergence of pathogens.</title>
        <authorList>
            <person name="Haridas S."/>
            <person name="Albert R."/>
            <person name="Binder M."/>
            <person name="Bloem J."/>
            <person name="Labutti K."/>
            <person name="Salamov A."/>
            <person name="Andreopoulos B."/>
            <person name="Baker S."/>
            <person name="Barry K."/>
            <person name="Bills G."/>
            <person name="Bluhm B."/>
            <person name="Cannon C."/>
            <person name="Castanera R."/>
            <person name="Culley D."/>
            <person name="Daum C."/>
            <person name="Ezra D."/>
            <person name="Gonzalez J."/>
            <person name="Henrissat B."/>
            <person name="Kuo A."/>
            <person name="Liang C."/>
            <person name="Lipzen A."/>
            <person name="Lutzoni F."/>
            <person name="Magnuson J."/>
            <person name="Mondo S."/>
            <person name="Nolan M."/>
            <person name="Ohm R."/>
            <person name="Pangilinan J."/>
            <person name="Park H.-J."/>
            <person name="Ramirez L."/>
            <person name="Alfaro M."/>
            <person name="Sun H."/>
            <person name="Tritt A."/>
            <person name="Yoshinaga Y."/>
            <person name="Zwiers L.-H."/>
            <person name="Turgeon B."/>
            <person name="Goodwin S."/>
            <person name="Spatafora J."/>
            <person name="Crous P."/>
            <person name="Grigoriev I."/>
        </authorList>
    </citation>
    <scope>NUCLEOTIDE SEQUENCE</scope>
    <source>
        <strain evidence="2">CBS 690.94</strain>
    </source>
</reference>
<feature type="region of interest" description="Disordered" evidence="1">
    <location>
        <begin position="1"/>
        <end position="59"/>
    </location>
</feature>
<feature type="compositionally biased region" description="Basic and acidic residues" evidence="1">
    <location>
        <begin position="1"/>
        <end position="15"/>
    </location>
</feature>
<dbReference type="OrthoDB" id="3675232at2759"/>
<feature type="compositionally biased region" description="Polar residues" evidence="1">
    <location>
        <begin position="263"/>
        <end position="294"/>
    </location>
</feature>
<dbReference type="Proteomes" id="UP000799764">
    <property type="component" value="Unassembled WGS sequence"/>
</dbReference>
<feature type="region of interest" description="Disordered" evidence="1">
    <location>
        <begin position="245"/>
        <end position="345"/>
    </location>
</feature>
<name>A0A9P4UI26_9PLEO</name>
<accession>A0A9P4UI26</accession>
<dbReference type="EMBL" id="MU001493">
    <property type="protein sequence ID" value="KAF2450188.1"/>
    <property type="molecule type" value="Genomic_DNA"/>
</dbReference>
<gene>
    <name evidence="2" type="ORF">P171DRAFT_479296</name>
</gene>